<evidence type="ECO:0000313" key="3">
    <source>
        <dbReference type="EMBL" id="CAL1239702.1"/>
    </source>
</evidence>
<feature type="compositionally biased region" description="Low complexity" evidence="1">
    <location>
        <begin position="79"/>
        <end position="93"/>
    </location>
</feature>
<dbReference type="EMBL" id="OZ026884">
    <property type="protein sequence ID" value="CAL1239702.1"/>
    <property type="molecule type" value="Genomic_DNA"/>
</dbReference>
<name>A0ABP1C667_9GAMM</name>
<keyword evidence="3" id="KW-0675">Receptor</keyword>
<dbReference type="Proteomes" id="UP001497493">
    <property type="component" value="Chromosome"/>
</dbReference>
<keyword evidence="4" id="KW-1185">Reference proteome</keyword>
<dbReference type="RefSeq" id="WP_348759243.1">
    <property type="nucleotide sequence ID" value="NZ_OZ026884.1"/>
</dbReference>
<evidence type="ECO:0000313" key="4">
    <source>
        <dbReference type="Proteomes" id="UP001497493"/>
    </source>
</evidence>
<evidence type="ECO:0000256" key="1">
    <source>
        <dbReference type="SAM" id="MobiDB-lite"/>
    </source>
</evidence>
<gene>
    <name evidence="3" type="ORF">MECH1_V1_0926</name>
</gene>
<feature type="region of interest" description="Disordered" evidence="1">
    <location>
        <begin position="70"/>
        <end position="102"/>
    </location>
</feature>
<organism evidence="3 4">
    <name type="scientific">Candidatus Methylocalor cossyra</name>
    <dbReference type="NCBI Taxonomy" id="3108543"/>
    <lineage>
        <taxon>Bacteria</taxon>
        <taxon>Pseudomonadati</taxon>
        <taxon>Pseudomonadota</taxon>
        <taxon>Gammaproteobacteria</taxon>
        <taxon>Methylococcales</taxon>
        <taxon>Methylococcaceae</taxon>
        <taxon>Candidatus Methylocalor</taxon>
    </lineage>
</organism>
<sequence>MKADRTSRAVLVSCALAATLPAVADEKEELLKLRNTTLNLIELLVQQGVLDKRKAEQMIQQAERKAAAEAKAQAEQEARAAAAGREAAKPGTAAPGGKGGPPVRVTYVPEFIKEEIRQEVAKDLEAKVTKQVKAQAKQEKWGIPAALPEWVSRFKPYGDIRLRFEDQFFGDNNRPNTYPNWPLINAKGGITRVDNPWLNTTHDRDRFRLRLRLGLEYEIADSLRAAVRLTTSNDFSPISLNQTLGQYGTGYQVQLDRAFLQYDYLDPHGHDWITAWGGRIPNPWFSTDNMFDQDLNFEGFATTLRMPFGDETPELKAYQAIKTAGQQQLNMGYTKPNEVYLTLGYFPLQEITLSAHDKYLWAAQGGLDWLFTGHSRIKLGLGYYHYNNTQARRNFLGSTEYDWTAPQFFTQGNSLARISNDLDPANEPRLVGLASKFHIFDAVLLYDYTAFAPNHLMLVGNYSHNFGFDQAQILRALGENIAPRTDAFEVRFQVGHPEIARPGDWNAWVAYKYLDRDSVLDAFTDSNFHLGGTNAKGWVIYGNYAFAHNLWLNLRWFSASVISGPTYDVNLLQADLNARF</sequence>
<reference evidence="3 4" key="1">
    <citation type="submission" date="2024-04" db="EMBL/GenBank/DDBJ databases">
        <authorList>
            <person name="Cremers G."/>
        </authorList>
    </citation>
    <scope>NUCLEOTIDE SEQUENCE [LARGE SCALE GENOMIC DNA]</scope>
    <source>
        <strain evidence="3">MeCH1-AG</strain>
    </source>
</reference>
<dbReference type="InterPro" id="IPR032638">
    <property type="entry name" value="Porin_5"/>
</dbReference>
<dbReference type="Pfam" id="PF16930">
    <property type="entry name" value="Porin_5"/>
    <property type="match status" value="1"/>
</dbReference>
<keyword evidence="2" id="KW-0732">Signal</keyword>
<accession>A0ABP1C667</accession>
<protein>
    <submittedName>
        <fullName evidence="3">Outer membrane receptor for ferric coprogen and ferric-rhodotorulic acid</fullName>
    </submittedName>
</protein>
<feature type="signal peptide" evidence="2">
    <location>
        <begin position="1"/>
        <end position="24"/>
    </location>
</feature>
<feature type="chain" id="PRO_5047121256" evidence="2">
    <location>
        <begin position="25"/>
        <end position="580"/>
    </location>
</feature>
<dbReference type="SUPFAM" id="SSF56935">
    <property type="entry name" value="Porins"/>
    <property type="match status" value="1"/>
</dbReference>
<evidence type="ECO:0000256" key="2">
    <source>
        <dbReference type="SAM" id="SignalP"/>
    </source>
</evidence>
<proteinExistence type="predicted"/>